<name>A0A5N8XFE1_9ACTN</name>
<dbReference type="Proteomes" id="UP000400924">
    <property type="component" value="Unassembled WGS sequence"/>
</dbReference>
<sequence>MTLSPELLLAVAADRLRAARPELAARLDLSTPEALRDAKAAVAGREADDVADSAVVVAVISGFHLPTWVHETCRFALSVPADLAVAWRRSFTRTLFLAGRPDNLTERFPFDHIADDASSAWSGPTANEATTALRRLLRTFSGTRELSAWAPVTIDVAGPAAPSSRPVHRDLYIATARVTVSDVLVQVNHLLAEAVLNGLIRPGDRLTLRSVPHLSGLTAPLAALRVDTDAHSPHVLRAYAALTKET</sequence>
<reference evidence="1 2" key="1">
    <citation type="submission" date="2019-07" db="EMBL/GenBank/DDBJ databases">
        <title>New species of Amycolatopsis and Streptomyces.</title>
        <authorList>
            <person name="Duangmal K."/>
            <person name="Teo W.F.A."/>
            <person name="Lipun K."/>
        </authorList>
    </citation>
    <scope>NUCLEOTIDE SEQUENCE [LARGE SCALE GENOMIC DNA]</scope>
    <source>
        <strain evidence="1 2">NBRC 106415</strain>
    </source>
</reference>
<dbReference type="EMBL" id="VJZC01000070">
    <property type="protein sequence ID" value="MPY58097.1"/>
    <property type="molecule type" value="Genomic_DNA"/>
</dbReference>
<protein>
    <submittedName>
        <fullName evidence="1">Uncharacterized protein</fullName>
    </submittedName>
</protein>
<comment type="caution">
    <text evidence="1">The sequence shown here is derived from an EMBL/GenBank/DDBJ whole genome shotgun (WGS) entry which is preliminary data.</text>
</comment>
<dbReference type="OrthoDB" id="4338055at2"/>
<keyword evidence="2" id="KW-1185">Reference proteome</keyword>
<accession>A0A5N8XFE1</accession>
<evidence type="ECO:0000313" key="1">
    <source>
        <dbReference type="EMBL" id="MPY58097.1"/>
    </source>
</evidence>
<dbReference type="AlphaFoldDB" id="A0A5N8XFE1"/>
<proteinExistence type="predicted"/>
<organism evidence="1 2">
    <name type="scientific">Streptomyces spongiae</name>
    <dbReference type="NCBI Taxonomy" id="565072"/>
    <lineage>
        <taxon>Bacteria</taxon>
        <taxon>Bacillati</taxon>
        <taxon>Actinomycetota</taxon>
        <taxon>Actinomycetes</taxon>
        <taxon>Kitasatosporales</taxon>
        <taxon>Streptomycetaceae</taxon>
        <taxon>Streptomyces</taxon>
    </lineage>
</organism>
<evidence type="ECO:0000313" key="2">
    <source>
        <dbReference type="Proteomes" id="UP000400924"/>
    </source>
</evidence>
<dbReference type="RefSeq" id="WP_152771670.1">
    <property type="nucleotide sequence ID" value="NZ_VJZC01000070.1"/>
</dbReference>
<dbReference type="InterPro" id="IPR045754">
    <property type="entry name" value="DUF6182"/>
</dbReference>
<dbReference type="Pfam" id="PF19680">
    <property type="entry name" value="DUF6182"/>
    <property type="match status" value="1"/>
</dbReference>
<gene>
    <name evidence="1" type="ORF">FNH08_13230</name>
</gene>